<dbReference type="RefSeq" id="YP_010672927.1">
    <property type="nucleotide sequence ID" value="NC_070981.1"/>
</dbReference>
<dbReference type="Proteomes" id="UP000505302">
    <property type="component" value="Segment"/>
</dbReference>
<dbReference type="GeneID" id="77949217"/>
<evidence type="ECO:0000313" key="1">
    <source>
        <dbReference type="EMBL" id="BCG44943.1"/>
    </source>
</evidence>
<organism evidence="1 2">
    <name type="scientific">Escherichia phage EK010</name>
    <dbReference type="NCBI Taxonomy" id="2742112"/>
    <lineage>
        <taxon>Viruses</taxon>
        <taxon>Duplodnaviria</taxon>
        <taxon>Heunggongvirae</taxon>
        <taxon>Uroviricota</taxon>
        <taxon>Caudoviricetes</taxon>
        <taxon>Mktvariviridae</taxon>
        <taxon>Gordonclarkvirinae</taxon>
        <taxon>Suseptimavirus</taxon>
        <taxon>Suseptimavirus EK010</taxon>
    </lineage>
</organism>
<evidence type="ECO:0000313" key="2">
    <source>
        <dbReference type="Proteomes" id="UP000505302"/>
    </source>
</evidence>
<accession>A0A6J4EG49</accession>
<dbReference type="KEGG" id="vg:77949217"/>
<reference evidence="1 2" key="1">
    <citation type="submission" date="2020-06" db="EMBL/GenBank/DDBJ databases">
        <title>Complete Genome Sequence of the phage EK010 isolated from swine sewage.</title>
        <authorList>
            <person name="Shahin K."/>
            <person name="Bao H."/>
            <person name="Soleimani-Delfan A."/>
            <person name="Wang R."/>
        </authorList>
    </citation>
    <scope>NUCLEOTIDE SEQUENCE [LARGE SCALE GENOMIC DNA]</scope>
</reference>
<sequence length="85" mass="9721">MKTNFRAAVITKVIAVGDVMMQVPLNTRYIAIDRMGYVWAWKWKPTYNELFDEYQCAGPYMPTLVGVYEDGPCRTPQLIELPACA</sequence>
<dbReference type="EMBL" id="LC553734">
    <property type="protein sequence ID" value="BCG44943.1"/>
    <property type="molecule type" value="Genomic_DNA"/>
</dbReference>
<keyword evidence="2" id="KW-1185">Reference proteome</keyword>
<name>A0A6J4EG49_9CAUD</name>
<protein>
    <submittedName>
        <fullName evidence="1">Uncharacterized protein</fullName>
    </submittedName>
</protein>
<proteinExistence type="predicted"/>